<gene>
    <name evidence="1" type="ORF">CEXT_456611</name>
</gene>
<keyword evidence="2" id="KW-1185">Reference proteome</keyword>
<sequence>MRVLGMRYMWLQNQLLDKGTRIRERDTFKRNTAENSHGASYGTGRQRVKCQIAWDDAPFFPIALSGNELPIMAPSIYRVVLAKGFFATPQQNDTVSIDAINASSRLLSPLRVICPGKLLKQVSRGWETAEKKNLEKH</sequence>
<evidence type="ECO:0000313" key="1">
    <source>
        <dbReference type="EMBL" id="GIX73737.1"/>
    </source>
</evidence>
<evidence type="ECO:0000313" key="2">
    <source>
        <dbReference type="Proteomes" id="UP001054945"/>
    </source>
</evidence>
<dbReference type="Proteomes" id="UP001054945">
    <property type="component" value="Unassembled WGS sequence"/>
</dbReference>
<organism evidence="1 2">
    <name type="scientific">Caerostris extrusa</name>
    <name type="common">Bark spider</name>
    <name type="synonym">Caerostris bankana</name>
    <dbReference type="NCBI Taxonomy" id="172846"/>
    <lineage>
        <taxon>Eukaryota</taxon>
        <taxon>Metazoa</taxon>
        <taxon>Ecdysozoa</taxon>
        <taxon>Arthropoda</taxon>
        <taxon>Chelicerata</taxon>
        <taxon>Arachnida</taxon>
        <taxon>Araneae</taxon>
        <taxon>Araneomorphae</taxon>
        <taxon>Entelegynae</taxon>
        <taxon>Araneoidea</taxon>
        <taxon>Araneidae</taxon>
        <taxon>Caerostris</taxon>
    </lineage>
</organism>
<proteinExistence type="predicted"/>
<dbReference type="AlphaFoldDB" id="A0AAV4MQI7"/>
<reference evidence="1 2" key="1">
    <citation type="submission" date="2021-06" db="EMBL/GenBank/DDBJ databases">
        <title>Caerostris extrusa draft genome.</title>
        <authorList>
            <person name="Kono N."/>
            <person name="Arakawa K."/>
        </authorList>
    </citation>
    <scope>NUCLEOTIDE SEQUENCE [LARGE SCALE GENOMIC DNA]</scope>
</reference>
<comment type="caution">
    <text evidence="1">The sequence shown here is derived from an EMBL/GenBank/DDBJ whole genome shotgun (WGS) entry which is preliminary data.</text>
</comment>
<protein>
    <submittedName>
        <fullName evidence="1">Uncharacterized protein</fullName>
    </submittedName>
</protein>
<accession>A0AAV4MQI7</accession>
<name>A0AAV4MQI7_CAEEX</name>
<dbReference type="EMBL" id="BPLR01002440">
    <property type="protein sequence ID" value="GIX73737.1"/>
    <property type="molecule type" value="Genomic_DNA"/>
</dbReference>